<dbReference type="EMBL" id="BKCJ010233958">
    <property type="protein sequence ID" value="GEZ03317.1"/>
    <property type="molecule type" value="Genomic_DNA"/>
</dbReference>
<feature type="region of interest" description="Disordered" evidence="1">
    <location>
        <begin position="1"/>
        <end position="75"/>
    </location>
</feature>
<proteinExistence type="predicted"/>
<protein>
    <recommendedName>
        <fullName evidence="3">Zinc finger, CCHC-type</fullName>
    </recommendedName>
</protein>
<organism evidence="2">
    <name type="scientific">Tanacetum cinerariifolium</name>
    <name type="common">Dalmatian daisy</name>
    <name type="synonym">Chrysanthemum cinerariifolium</name>
    <dbReference type="NCBI Taxonomy" id="118510"/>
    <lineage>
        <taxon>Eukaryota</taxon>
        <taxon>Viridiplantae</taxon>
        <taxon>Streptophyta</taxon>
        <taxon>Embryophyta</taxon>
        <taxon>Tracheophyta</taxon>
        <taxon>Spermatophyta</taxon>
        <taxon>Magnoliopsida</taxon>
        <taxon>eudicotyledons</taxon>
        <taxon>Gunneridae</taxon>
        <taxon>Pentapetalae</taxon>
        <taxon>asterids</taxon>
        <taxon>campanulids</taxon>
        <taxon>Asterales</taxon>
        <taxon>Asteraceae</taxon>
        <taxon>Asteroideae</taxon>
        <taxon>Anthemideae</taxon>
        <taxon>Anthemidinae</taxon>
        <taxon>Tanacetum</taxon>
    </lineage>
</organism>
<evidence type="ECO:0000313" key="2">
    <source>
        <dbReference type="EMBL" id="GEZ03317.1"/>
    </source>
</evidence>
<accession>A0A699I1A8</accession>
<feature type="compositionally biased region" description="Acidic residues" evidence="1">
    <location>
        <begin position="1"/>
        <end position="11"/>
    </location>
</feature>
<gene>
    <name evidence="2" type="ORF">Tci_475290</name>
</gene>
<dbReference type="AlphaFoldDB" id="A0A699I1A8"/>
<dbReference type="PANTHER" id="PTHR47592">
    <property type="entry name" value="PBF68 PROTEIN"/>
    <property type="match status" value="1"/>
</dbReference>
<comment type="caution">
    <text evidence="2">The sequence shown here is derived from an EMBL/GenBank/DDBJ whole genome shotgun (WGS) entry which is preliminary data.</text>
</comment>
<feature type="compositionally biased region" description="Basic and acidic residues" evidence="1">
    <location>
        <begin position="39"/>
        <end position="62"/>
    </location>
</feature>
<dbReference type="PANTHER" id="PTHR47592:SF27">
    <property type="entry name" value="OS08G0421700 PROTEIN"/>
    <property type="match status" value="1"/>
</dbReference>
<evidence type="ECO:0008006" key="3">
    <source>
        <dbReference type="Google" id="ProtNLM"/>
    </source>
</evidence>
<sequence>MEELLFQEEEQREAKDRAQQELYDEEALRQSLEEQESYATKDEKRLREQRDEEERDMRHDYVHPSNWTEEESIDQEPYSTGLLGDFEGENNYNSKEVVIADKGKVLAEPSVKPTTKPNAKNKGSKIKPAAATKEIPLKIYHKNMRRLERIFNQKMKKSRRLHLMRNLLKKVNPLMHRLFKLWKHGNIQTSCVTTMGLVDDLYNVYYKTTTAKELWESLERKYKTEDVQDLQILIHEIHAEGMTVSETFQVVAIIKKLPSSWVDFKNYLKRQRKEMSVKDLIVRLRIEEDNNPILKQKEKSKKKNDKKGKEKSKCIAPKAGIMKQKFQGTCYNCDKLCHRAANYKMPKRVNPRQANMVNDNIDMIAMVAMISEVILRLTMERSRTWATLQLLISRAKEMYSENDI</sequence>
<evidence type="ECO:0000256" key="1">
    <source>
        <dbReference type="SAM" id="MobiDB-lite"/>
    </source>
</evidence>
<name>A0A699I1A8_TANCI</name>
<reference evidence="2" key="1">
    <citation type="journal article" date="2019" name="Sci. Rep.">
        <title>Draft genome of Tanacetum cinerariifolium, the natural source of mosquito coil.</title>
        <authorList>
            <person name="Yamashiro T."/>
            <person name="Shiraishi A."/>
            <person name="Satake H."/>
            <person name="Nakayama K."/>
        </authorList>
    </citation>
    <scope>NUCLEOTIDE SEQUENCE</scope>
</reference>